<proteinExistence type="predicted"/>
<reference evidence="3 4" key="1">
    <citation type="submission" date="2020-07" db="EMBL/GenBank/DDBJ databases">
        <title>Comparative genomics of pyrophilous fungi reveals a link between fire events and developmental genes.</title>
        <authorList>
            <consortium name="DOE Joint Genome Institute"/>
            <person name="Steindorff A.S."/>
            <person name="Carver A."/>
            <person name="Calhoun S."/>
            <person name="Stillman K."/>
            <person name="Liu H."/>
            <person name="Lipzen A."/>
            <person name="Pangilinan J."/>
            <person name="Labutti K."/>
            <person name="Bruns T.D."/>
            <person name="Grigoriev I.V."/>
        </authorList>
    </citation>
    <scope>NUCLEOTIDE SEQUENCE [LARGE SCALE GENOMIC DNA]</scope>
    <source>
        <strain evidence="3 4">CBS 144469</strain>
    </source>
</reference>
<feature type="compositionally biased region" description="Polar residues" evidence="1">
    <location>
        <begin position="13"/>
        <end position="28"/>
    </location>
</feature>
<feature type="compositionally biased region" description="Pro residues" evidence="1">
    <location>
        <begin position="331"/>
        <end position="352"/>
    </location>
</feature>
<protein>
    <recommendedName>
        <fullName evidence="2">SURP motif domain-containing protein</fullName>
    </recommendedName>
</protein>
<dbReference type="AlphaFoldDB" id="A0A8H6HMP8"/>
<feature type="domain" description="SURP motif" evidence="2">
    <location>
        <begin position="234"/>
        <end position="278"/>
    </location>
</feature>
<accession>A0A8H6HMP8</accession>
<evidence type="ECO:0000313" key="3">
    <source>
        <dbReference type="EMBL" id="KAF6749152.1"/>
    </source>
</evidence>
<feature type="compositionally biased region" description="Low complexity" evidence="1">
    <location>
        <begin position="150"/>
        <end position="162"/>
    </location>
</feature>
<dbReference type="GO" id="GO:0003723">
    <property type="term" value="F:RNA binding"/>
    <property type="evidence" value="ECO:0007669"/>
    <property type="project" value="InterPro"/>
</dbReference>
<comment type="caution">
    <text evidence="3">The sequence shown here is derived from an EMBL/GenBank/DDBJ whole genome shotgun (WGS) entry which is preliminary data.</text>
</comment>
<sequence>MKRNHQAKRKRQYQSQGYDEGYQQSYEEQVQERQRARAILHIQAHEADIVHGATAKIHAQSLEVDAHGRPGPRTALVKLDMTVGGTGSGSSQWNGEDDGMFTLSSASGFTASKQKAPSEVSRKEAWVDRFDARLLLDSLAGLELDEDSNAEPSIEPASPASSTWSDFPEDSRETFFLSQTEIEDYHRIKRRRMMDEAHERRLKEREEEDRKAELDFANTNSDLDLEPSQETMLLMQRTANHLLSATNPAQLEMRIMANHGADQRFSFLREGGKWHQSWLEVKANAKAEKMLKEQQESEAKGIGGLAGYGSDSDSDSSEEVVVEEGDAIPEPSEPAPVEPDAPPPPLPQPPEEAPVSDAVPDELKEQRRAKAREWMLSRRKEKDRGI</sequence>
<dbReference type="InterPro" id="IPR000061">
    <property type="entry name" value="Surp"/>
</dbReference>
<gene>
    <name evidence="3" type="ORF">DFP72DRAFT_914766</name>
</gene>
<dbReference type="EMBL" id="JACGCI010000066">
    <property type="protein sequence ID" value="KAF6749152.1"/>
    <property type="molecule type" value="Genomic_DNA"/>
</dbReference>
<evidence type="ECO:0000313" key="4">
    <source>
        <dbReference type="Proteomes" id="UP000521943"/>
    </source>
</evidence>
<keyword evidence="4" id="KW-1185">Reference proteome</keyword>
<feature type="compositionally biased region" description="Basic and acidic residues" evidence="1">
    <location>
        <begin position="290"/>
        <end position="299"/>
    </location>
</feature>
<feature type="region of interest" description="Disordered" evidence="1">
    <location>
        <begin position="290"/>
        <end position="386"/>
    </location>
</feature>
<dbReference type="GO" id="GO:0006396">
    <property type="term" value="P:RNA processing"/>
    <property type="evidence" value="ECO:0007669"/>
    <property type="project" value="InterPro"/>
</dbReference>
<organism evidence="3 4">
    <name type="scientific">Ephemerocybe angulata</name>
    <dbReference type="NCBI Taxonomy" id="980116"/>
    <lineage>
        <taxon>Eukaryota</taxon>
        <taxon>Fungi</taxon>
        <taxon>Dikarya</taxon>
        <taxon>Basidiomycota</taxon>
        <taxon>Agaricomycotina</taxon>
        <taxon>Agaricomycetes</taxon>
        <taxon>Agaricomycetidae</taxon>
        <taxon>Agaricales</taxon>
        <taxon>Agaricineae</taxon>
        <taxon>Psathyrellaceae</taxon>
        <taxon>Ephemerocybe</taxon>
    </lineage>
</organism>
<feature type="region of interest" description="Disordered" evidence="1">
    <location>
        <begin position="1"/>
        <end position="29"/>
    </location>
</feature>
<feature type="region of interest" description="Disordered" evidence="1">
    <location>
        <begin position="146"/>
        <end position="169"/>
    </location>
</feature>
<evidence type="ECO:0000259" key="2">
    <source>
        <dbReference type="PROSITE" id="PS50128"/>
    </source>
</evidence>
<evidence type="ECO:0000256" key="1">
    <source>
        <dbReference type="SAM" id="MobiDB-lite"/>
    </source>
</evidence>
<dbReference type="PROSITE" id="PS50128">
    <property type="entry name" value="SURP"/>
    <property type="match status" value="1"/>
</dbReference>
<dbReference type="OrthoDB" id="2552978at2759"/>
<dbReference type="Proteomes" id="UP000521943">
    <property type="component" value="Unassembled WGS sequence"/>
</dbReference>
<feature type="compositionally biased region" description="Acidic residues" evidence="1">
    <location>
        <begin position="312"/>
        <end position="327"/>
    </location>
</feature>
<feature type="compositionally biased region" description="Basic and acidic residues" evidence="1">
    <location>
        <begin position="361"/>
        <end position="386"/>
    </location>
</feature>
<name>A0A8H6HMP8_9AGAR</name>
<feature type="compositionally biased region" description="Basic residues" evidence="1">
    <location>
        <begin position="1"/>
        <end position="12"/>
    </location>
</feature>